<evidence type="ECO:0008006" key="4">
    <source>
        <dbReference type="Google" id="ProtNLM"/>
    </source>
</evidence>
<name>A0A0K1Q098_9BACT</name>
<dbReference type="Proteomes" id="UP000064967">
    <property type="component" value="Chromosome"/>
</dbReference>
<reference evidence="2 3" key="1">
    <citation type="submission" date="2015-08" db="EMBL/GenBank/DDBJ databases">
        <authorList>
            <person name="Babu N.S."/>
            <person name="Beckwith C.J."/>
            <person name="Beseler K.G."/>
            <person name="Brison A."/>
            <person name="Carone J.V."/>
            <person name="Caskin T.P."/>
            <person name="Diamond M."/>
            <person name="Durham M.E."/>
            <person name="Foxe J.M."/>
            <person name="Go M."/>
            <person name="Henderson B.A."/>
            <person name="Jones I.B."/>
            <person name="McGettigan J.A."/>
            <person name="Micheletti S.J."/>
            <person name="Nasrallah M.E."/>
            <person name="Ortiz D."/>
            <person name="Piller C.R."/>
            <person name="Privatt S.R."/>
            <person name="Schneider S.L."/>
            <person name="Sharp S."/>
            <person name="Smith T.C."/>
            <person name="Stanton J.D."/>
            <person name="Ullery H.E."/>
            <person name="Wilson R.J."/>
            <person name="Serrano M.G."/>
            <person name="Buck G."/>
            <person name="Lee V."/>
            <person name="Wang Y."/>
            <person name="Carvalho R."/>
            <person name="Voegtly L."/>
            <person name="Shi R."/>
            <person name="Duckworth R."/>
            <person name="Johnson A."/>
            <person name="Loviza R."/>
            <person name="Walstead R."/>
            <person name="Shah Z."/>
            <person name="Kiflezghi M."/>
            <person name="Wade K."/>
            <person name="Ball S.L."/>
            <person name="Bradley K.W."/>
            <person name="Asai D.J."/>
            <person name="Bowman C.A."/>
            <person name="Russell D.A."/>
            <person name="Pope W.H."/>
            <person name="Jacobs-Sera D."/>
            <person name="Hendrix R.W."/>
            <person name="Hatfull G.F."/>
        </authorList>
    </citation>
    <scope>NUCLEOTIDE SEQUENCE [LARGE SCALE GENOMIC DNA]</scope>
    <source>
        <strain evidence="2 3">DSM 27648</strain>
    </source>
</reference>
<protein>
    <recommendedName>
        <fullName evidence="4">TPM domain-containing protein</fullName>
    </recommendedName>
</protein>
<dbReference type="OrthoDB" id="5825388at2"/>
<dbReference type="KEGG" id="llu:AKJ09_05483"/>
<dbReference type="EMBL" id="CP012333">
    <property type="protein sequence ID" value="AKU98819.1"/>
    <property type="molecule type" value="Genomic_DNA"/>
</dbReference>
<dbReference type="STRING" id="1391654.AKJ09_05483"/>
<keyword evidence="1" id="KW-0812">Transmembrane</keyword>
<organism evidence="2 3">
    <name type="scientific">Labilithrix luteola</name>
    <dbReference type="NCBI Taxonomy" id="1391654"/>
    <lineage>
        <taxon>Bacteria</taxon>
        <taxon>Pseudomonadati</taxon>
        <taxon>Myxococcota</taxon>
        <taxon>Polyangia</taxon>
        <taxon>Polyangiales</taxon>
        <taxon>Labilitrichaceae</taxon>
        <taxon>Labilithrix</taxon>
    </lineage>
</organism>
<dbReference type="Gene3D" id="3.10.310.50">
    <property type="match status" value="1"/>
</dbReference>
<keyword evidence="1" id="KW-0472">Membrane</keyword>
<proteinExistence type="predicted"/>
<sequence>MTAASVSQPLPDRLPFLDERAKARAVAAVKAFELQTSAELVVTVRKQVRSYPEADFAYGSLFAFIILAFLLFYPVDFSTELMPVDVALAFGVGFGLSRYLPPLRRLALSVTARRVPVEQAAKAAFYDLGISRTTGRTGVLVFVSMFEGMVAIICDVGVTAEARKAAEEARGLLELALKKSNMNAFAETLEALGPRFAPTMARAEDDVNELPDDVA</sequence>
<keyword evidence="3" id="KW-1185">Reference proteome</keyword>
<feature type="transmembrane region" description="Helical" evidence="1">
    <location>
        <begin position="56"/>
        <end position="75"/>
    </location>
</feature>
<gene>
    <name evidence="2" type="ORF">AKJ09_05483</name>
</gene>
<evidence type="ECO:0000313" key="3">
    <source>
        <dbReference type="Proteomes" id="UP000064967"/>
    </source>
</evidence>
<keyword evidence="1" id="KW-1133">Transmembrane helix</keyword>
<evidence type="ECO:0000256" key="1">
    <source>
        <dbReference type="SAM" id="Phobius"/>
    </source>
</evidence>
<accession>A0A0K1Q098</accession>
<dbReference type="AlphaFoldDB" id="A0A0K1Q098"/>
<evidence type="ECO:0000313" key="2">
    <source>
        <dbReference type="EMBL" id="AKU98819.1"/>
    </source>
</evidence>
<dbReference type="RefSeq" id="WP_146649879.1">
    <property type="nucleotide sequence ID" value="NZ_CP012333.1"/>
</dbReference>